<keyword evidence="6" id="KW-1185">Reference proteome</keyword>
<dbReference type="GO" id="GO:0003677">
    <property type="term" value="F:DNA binding"/>
    <property type="evidence" value="ECO:0007669"/>
    <property type="project" value="UniProtKB-UniRule"/>
</dbReference>
<dbReference type="AlphaFoldDB" id="A0A387G2N5"/>
<dbReference type="InterPro" id="IPR044068">
    <property type="entry name" value="CB"/>
</dbReference>
<gene>
    <name evidence="5" type="ORF">CCGE525_26995</name>
</gene>
<dbReference type="SUPFAM" id="SSF56349">
    <property type="entry name" value="DNA breaking-rejoining enzymes"/>
    <property type="match status" value="1"/>
</dbReference>
<feature type="domain" description="Core-binding (CB)" evidence="4">
    <location>
        <begin position="402"/>
        <end position="489"/>
    </location>
</feature>
<dbReference type="Gene3D" id="1.10.443.10">
    <property type="entry name" value="Intergrase catalytic core"/>
    <property type="match status" value="1"/>
</dbReference>
<evidence type="ECO:0000313" key="5">
    <source>
        <dbReference type="EMBL" id="AYG62431.1"/>
    </source>
</evidence>
<geneLocation type="plasmid" evidence="6">
    <name>prccge525c</name>
</geneLocation>
<evidence type="ECO:0000256" key="3">
    <source>
        <dbReference type="PROSITE-ProRule" id="PRU01248"/>
    </source>
</evidence>
<evidence type="ECO:0000256" key="2">
    <source>
        <dbReference type="ARBA" id="ARBA00023172"/>
    </source>
</evidence>
<dbReference type="KEGG" id="rjg:CCGE525_26995"/>
<evidence type="ECO:0000313" key="6">
    <source>
        <dbReference type="Proteomes" id="UP000282195"/>
    </source>
</evidence>
<keyword evidence="3" id="KW-0238">DNA-binding</keyword>
<dbReference type="Proteomes" id="UP000282195">
    <property type="component" value="Plasmid pRCCGE525c"/>
</dbReference>
<organism evidence="5 6">
    <name type="scientific">Rhizobium jaguaris</name>
    <dbReference type="NCBI Taxonomy" id="1312183"/>
    <lineage>
        <taxon>Bacteria</taxon>
        <taxon>Pseudomonadati</taxon>
        <taxon>Pseudomonadota</taxon>
        <taxon>Alphaproteobacteria</taxon>
        <taxon>Hyphomicrobiales</taxon>
        <taxon>Rhizobiaceae</taxon>
        <taxon>Rhizobium/Agrobacterium group</taxon>
        <taxon>Rhizobium</taxon>
    </lineage>
</organism>
<keyword evidence="1" id="KW-0229">DNA integration</keyword>
<name>A0A387G2N5_9HYPH</name>
<dbReference type="GO" id="GO:0006310">
    <property type="term" value="P:DNA recombination"/>
    <property type="evidence" value="ECO:0007669"/>
    <property type="project" value="UniProtKB-KW"/>
</dbReference>
<dbReference type="PROSITE" id="PS51900">
    <property type="entry name" value="CB"/>
    <property type="match status" value="1"/>
</dbReference>
<accession>A0A387G2N5</accession>
<dbReference type="InterPro" id="IPR013762">
    <property type="entry name" value="Integrase-like_cat_sf"/>
</dbReference>
<dbReference type="EMBL" id="CP032695">
    <property type="protein sequence ID" value="AYG62431.1"/>
    <property type="molecule type" value="Genomic_DNA"/>
</dbReference>
<dbReference type="GO" id="GO:0015074">
    <property type="term" value="P:DNA integration"/>
    <property type="evidence" value="ECO:0007669"/>
    <property type="project" value="UniProtKB-KW"/>
</dbReference>
<keyword evidence="5" id="KW-0614">Plasmid</keyword>
<keyword evidence="2" id="KW-0233">DNA recombination</keyword>
<proteinExistence type="predicted"/>
<dbReference type="InterPro" id="IPR011010">
    <property type="entry name" value="DNA_brk_join_enz"/>
</dbReference>
<reference evidence="5 6" key="1">
    <citation type="submission" date="2018-10" db="EMBL/GenBank/DDBJ databases">
        <title>Rhizobium etli, R. leguminosarum and a new Rhizobium genospecies from Phaseolus dumosus.</title>
        <authorList>
            <person name="Ramirez-Puebla S.T."/>
            <person name="Rogel-Hernandez M.A."/>
            <person name="Guerrero G."/>
            <person name="Ormeno-Orrillo E."/>
            <person name="Martinez-Romero J.C."/>
            <person name="Negrete-Yankelevich S."/>
            <person name="Martinez-Romero E."/>
        </authorList>
    </citation>
    <scope>NUCLEOTIDE SEQUENCE [LARGE SCALE GENOMIC DNA]</scope>
    <source>
        <strain evidence="5 6">CCGE525</strain>
        <plasmid evidence="6">prccge525c</plasmid>
    </source>
</reference>
<evidence type="ECO:0000256" key="1">
    <source>
        <dbReference type="ARBA" id="ARBA00022908"/>
    </source>
</evidence>
<protein>
    <submittedName>
        <fullName evidence="5">Integrase</fullName>
    </submittedName>
</protein>
<evidence type="ECO:0000259" key="4">
    <source>
        <dbReference type="PROSITE" id="PS51900"/>
    </source>
</evidence>
<dbReference type="OrthoDB" id="9784724at2"/>
<sequence>MEKVPYLTSRNGRFFARVKIPRRLRYRHFAGAAELKRALGGDRDEAIKRLPAVLDEMREKIRLARQSDATEDGLGKVPYLLNREGRFFARVKIPKSLRYQHFAGATELRRALGADRDEAIRRLPAVLDEWRIEIKLARQRLAECPPPPGVHNPKPIAQIIARDYLAHLQADEESRTHTLSEWDDAAFDDGTEKIPNLLQQKGRFYARIKIPLYLRDDHFGGACELRLPLGGDRKRAIRLLPSVLEELRGKIDLVRHGGDGALGPGGARHPKSLASIVAADYLVQIKADLELRGGAILQSDGAAALDKELWLRGYVGHLNDEVLQRLVGNRIEIARRQGWHVCEFGSLEWRNLARGLCISSYEVMARQDERNRNNFDGKPDHPLLKKGIARVLRTGRAPTRTLTFDQIIDAEIKYSRMGRDPRPLATYTVDKYRFHAQEFAIFRNSENALTVTAKEAILWRHQLLSTKSLANSTVKQKIQNIKTILNWARYHEPGVVFPHGNPLAGVRPPRSIRQPSYLKTYTLDEAKIILRAARLESEPIFRWIPFLCAYSGMRIGEAAFLEREDFFQHLDRWYWQISNLRGRSLKTASSERRIPVHPALTAEGFMDFVFSVKKGPLFYKRRSNAYRIRPSLASWVRLLIPYLHRPNLLPNHGWRHLFEDLCRRDLMNEDARAYILGRSVGASRELYGRSDIMLPGLAAAMDQIRPFEI</sequence>
<dbReference type="RefSeq" id="WP_120707347.1">
    <property type="nucleotide sequence ID" value="NZ_CP032695.1"/>
</dbReference>